<dbReference type="Proteomes" id="UP000199245">
    <property type="component" value="Unassembled WGS sequence"/>
</dbReference>
<reference evidence="1 2" key="1">
    <citation type="submission" date="2016-10" db="EMBL/GenBank/DDBJ databases">
        <authorList>
            <person name="de Groot N.N."/>
        </authorList>
    </citation>
    <scope>NUCLEOTIDE SEQUENCE [LARGE SCALE GENOMIC DNA]</scope>
    <source>
        <strain evidence="1 2">R5</strain>
    </source>
</reference>
<sequence length="274" mass="31163">MTALTRRRGREREECWHIFYGDIHVGMIAERSGIPASADRWGWTLGFTPPPHCANRAQGTAADFETARAAFEAGWLNFLPGCTEDDFRAYRRQQAFTNWKYTMWQRGRRLPTQNESGRSTCFCGAPLDETSSSADPDSDAFGFDLDAPGIATASPDIRLGLASRYLALMANSHGRYHGVYHCRYKRRIVSHRRRQPACLPAPGEHLLWGQPVSPGNLGNDRTWYQRLLDNPGLVVLGEPTTASRLRDHFQPARRHVRLKRMVKHRHKPIPSKRS</sequence>
<dbReference type="EMBL" id="FMZW01000092">
    <property type="protein sequence ID" value="SDF94183.1"/>
    <property type="molecule type" value="Genomic_DNA"/>
</dbReference>
<dbReference type="AlphaFoldDB" id="A0A1G7Q6T4"/>
<accession>A0A1G7Q6T4</accession>
<evidence type="ECO:0000313" key="2">
    <source>
        <dbReference type="Proteomes" id="UP000199245"/>
    </source>
</evidence>
<organism evidence="1 2">
    <name type="scientific">Bradyrhizobium brasilense</name>
    <dbReference type="NCBI Taxonomy" id="1419277"/>
    <lineage>
        <taxon>Bacteria</taxon>
        <taxon>Pseudomonadati</taxon>
        <taxon>Pseudomonadota</taxon>
        <taxon>Alphaproteobacteria</taxon>
        <taxon>Hyphomicrobiales</taxon>
        <taxon>Nitrobacteraceae</taxon>
        <taxon>Bradyrhizobium</taxon>
    </lineage>
</organism>
<proteinExistence type="predicted"/>
<gene>
    <name evidence="1" type="ORF">SAMN05216337_10921</name>
</gene>
<evidence type="ECO:0000313" key="1">
    <source>
        <dbReference type="EMBL" id="SDF94183.1"/>
    </source>
</evidence>
<name>A0A1G7Q6T4_9BRAD</name>
<protein>
    <submittedName>
        <fullName evidence="1">Uncharacterized protein</fullName>
    </submittedName>
</protein>